<dbReference type="GO" id="GO:0005975">
    <property type="term" value="P:carbohydrate metabolic process"/>
    <property type="evidence" value="ECO:0007669"/>
    <property type="project" value="InterPro"/>
</dbReference>
<dbReference type="InterPro" id="IPR008928">
    <property type="entry name" value="6-hairpin_glycosidase_sf"/>
</dbReference>
<dbReference type="PANTHER" id="PTHR34987">
    <property type="entry name" value="C, PUTATIVE (AFU_ORTHOLOGUE AFUA_3G02880)-RELATED"/>
    <property type="match status" value="1"/>
</dbReference>
<proteinExistence type="predicted"/>
<feature type="domain" description="Alpha-L-rhamnosidase six-hairpin glycosidase" evidence="2">
    <location>
        <begin position="384"/>
        <end position="640"/>
    </location>
</feature>
<dbReference type="Proteomes" id="UP000184368">
    <property type="component" value="Unassembled WGS sequence"/>
</dbReference>
<dbReference type="RefSeq" id="WP_073042922.1">
    <property type="nucleotide sequence ID" value="NZ_FQUO01000007.1"/>
</dbReference>
<evidence type="ECO:0000259" key="3">
    <source>
        <dbReference type="Pfam" id="PF17390"/>
    </source>
</evidence>
<dbReference type="OrthoDB" id="9815108at2"/>
<gene>
    <name evidence="4" type="ORF">SAMN05444008_107147</name>
</gene>
<dbReference type="STRING" id="1302690.BUE76_16705"/>
<dbReference type="InterPro" id="IPR012341">
    <property type="entry name" value="6hp_glycosidase-like_sf"/>
</dbReference>
<evidence type="ECO:0000313" key="4">
    <source>
        <dbReference type="EMBL" id="SHF37663.1"/>
    </source>
</evidence>
<dbReference type="AlphaFoldDB" id="A0A1M5B577"/>
<evidence type="ECO:0000313" key="5">
    <source>
        <dbReference type="Proteomes" id="UP000184368"/>
    </source>
</evidence>
<reference evidence="4 5" key="1">
    <citation type="submission" date="2016-11" db="EMBL/GenBank/DDBJ databases">
        <authorList>
            <person name="Jaros S."/>
            <person name="Januszkiewicz K."/>
            <person name="Wedrychowicz H."/>
        </authorList>
    </citation>
    <scope>NUCLEOTIDE SEQUENCE [LARGE SCALE GENOMIC DNA]</scope>
    <source>
        <strain evidence="4 5">DSM 26897</strain>
    </source>
</reference>
<accession>A0A1M5B577</accession>
<feature type="chain" id="PRO_5013359143" evidence="1">
    <location>
        <begin position="19"/>
        <end position="803"/>
    </location>
</feature>
<dbReference type="SUPFAM" id="SSF48208">
    <property type="entry name" value="Six-hairpin glycosidases"/>
    <property type="match status" value="1"/>
</dbReference>
<sequence length="803" mass="89919">MKYLTLITLLFLSRFLCAQGLPDHLWLKPWNASWIEAQSTDPKAYGVYKFRKTFSLPNKPAKFAVHVSGDNRYKLYANGQLVSLGPARGDLYFWNFETVDLAPYLKAGNNVLAAVVWNDGPQKPEAQISYRTGFILQANDTLHAVVNTDTTWRATRDSSYAPRRVSVPGYYVAGPAEQVQMDRYISNWEQPGYSDVGWAPARNIWKGLTKGASMDARGWMLVPSPIPQMEMSTQRLAALRRSDSTTISGNFPAQKGTATIPANTSAILLLDNGTLTNAYPSLVFSGGKGASIGMAYAEGLYAKPQNATSIWAYRNKGNRNEVDGKVFVGKKDSIISSGAQGQQYTALWWRTYRYIQVEVQTKEEPLVIEDVYGTFTGYPFIKLAQVQGDDPDLPQLMDIGWRTARLCAVETYMDCPYYEQLQYIGDARIQALVTLYNTADDAMVKQALDLMDHSRIAEGITLSRYPTDLHQQIPTFSLWYIGMLHDYWRYRPDSAFVQQKLNGVRSILQFFEQYQQGDGSLKNVPYWIFTDWVPQWPRGNAPLSKSGTSSVLDMQLAWTYDVAAELEEALGAKELATRYRKRSAQLKQTVQRKYWDATRGLYADTEEKDRFSQHANTLAILSGIAPKTGMKELATRMLADTSLAAASIYFKYYLHLAGVKAGLGNRYLTWLDKWRENIRMGLTTWAEMSDVSASRSDCHAWGSSPNIELYRIVLGIDSDAPGFRRVKVEPHLGSLKEISGTMPHPAGAISAAYRQSGGTWLADIQLPKGVPGVLVWQGKRYPLKGGANKLQLPASDAAFLSQK</sequence>
<keyword evidence="1" id="KW-0732">Signal</keyword>
<dbReference type="Pfam" id="PF17390">
    <property type="entry name" value="Bac_rhamnosid_C"/>
    <property type="match status" value="1"/>
</dbReference>
<feature type="signal peptide" evidence="1">
    <location>
        <begin position="1"/>
        <end position="18"/>
    </location>
</feature>
<dbReference type="InterPro" id="IPR008979">
    <property type="entry name" value="Galactose-bd-like_sf"/>
</dbReference>
<dbReference type="SUPFAM" id="SSF49785">
    <property type="entry name" value="Galactose-binding domain-like"/>
    <property type="match status" value="1"/>
</dbReference>
<name>A0A1M5B577_9BACT</name>
<protein>
    <submittedName>
        <fullName evidence="4">Alpha-L-rhamnosidase</fullName>
    </submittedName>
</protein>
<keyword evidence="5" id="KW-1185">Reference proteome</keyword>
<feature type="domain" description="Alpha-L-rhamnosidase C-terminal" evidence="3">
    <location>
        <begin position="715"/>
        <end position="780"/>
    </location>
</feature>
<dbReference type="PANTHER" id="PTHR34987:SF2">
    <property type="entry name" value="B, PUTATIVE (AFU_ORTHOLOGUE AFUA_7G05040)-RELATED"/>
    <property type="match status" value="1"/>
</dbReference>
<dbReference type="Gene3D" id="2.60.420.10">
    <property type="entry name" value="Maltose phosphorylase, domain 3"/>
    <property type="match status" value="1"/>
</dbReference>
<dbReference type="Gene3D" id="1.50.10.10">
    <property type="match status" value="1"/>
</dbReference>
<evidence type="ECO:0000259" key="2">
    <source>
        <dbReference type="Pfam" id="PF17389"/>
    </source>
</evidence>
<dbReference type="InterPro" id="IPR035398">
    <property type="entry name" value="Bac_rhamnosid_C"/>
</dbReference>
<dbReference type="InterPro" id="IPR035396">
    <property type="entry name" value="Bac_rhamnosid6H"/>
</dbReference>
<dbReference type="Gene3D" id="2.60.120.260">
    <property type="entry name" value="Galactose-binding domain-like"/>
    <property type="match status" value="1"/>
</dbReference>
<dbReference type="Pfam" id="PF17389">
    <property type="entry name" value="Bac_rhamnosid6H"/>
    <property type="match status" value="1"/>
</dbReference>
<organism evidence="4 5">
    <name type="scientific">Cnuella takakiae</name>
    <dbReference type="NCBI Taxonomy" id="1302690"/>
    <lineage>
        <taxon>Bacteria</taxon>
        <taxon>Pseudomonadati</taxon>
        <taxon>Bacteroidota</taxon>
        <taxon>Chitinophagia</taxon>
        <taxon>Chitinophagales</taxon>
        <taxon>Chitinophagaceae</taxon>
        <taxon>Cnuella</taxon>
    </lineage>
</organism>
<evidence type="ECO:0000256" key="1">
    <source>
        <dbReference type="SAM" id="SignalP"/>
    </source>
</evidence>
<dbReference type="EMBL" id="FQUO01000007">
    <property type="protein sequence ID" value="SHF37663.1"/>
    <property type="molecule type" value="Genomic_DNA"/>
</dbReference>